<keyword evidence="2" id="KW-1185">Reference proteome</keyword>
<organism evidence="1 2">
    <name type="scientific">Olivibacter oleidegradans</name>
    <dbReference type="NCBI Taxonomy" id="760123"/>
    <lineage>
        <taxon>Bacteria</taxon>
        <taxon>Pseudomonadati</taxon>
        <taxon>Bacteroidota</taxon>
        <taxon>Sphingobacteriia</taxon>
        <taxon>Sphingobacteriales</taxon>
        <taxon>Sphingobacteriaceae</taxon>
        <taxon>Olivibacter</taxon>
    </lineage>
</organism>
<sequence>MCNNLQTLSILLNIEIQNNNIGNVPYIPLGDRYIVTEDYLTKELELNDLHLYQWTVKSLSEILNFAARL</sequence>
<evidence type="ECO:0000313" key="1">
    <source>
        <dbReference type="EMBL" id="MFC0320037.1"/>
    </source>
</evidence>
<proteinExistence type="predicted"/>
<gene>
    <name evidence="1" type="ORF">ACFFI0_17065</name>
</gene>
<evidence type="ECO:0000313" key="2">
    <source>
        <dbReference type="Proteomes" id="UP001589774"/>
    </source>
</evidence>
<reference evidence="1 2" key="1">
    <citation type="submission" date="2024-09" db="EMBL/GenBank/DDBJ databases">
        <authorList>
            <person name="Sun Q."/>
            <person name="Mori K."/>
        </authorList>
    </citation>
    <scope>NUCLEOTIDE SEQUENCE [LARGE SCALE GENOMIC DNA]</scope>
    <source>
        <strain evidence="1 2">CCM 7765</strain>
    </source>
</reference>
<comment type="caution">
    <text evidence="1">The sequence shown here is derived from an EMBL/GenBank/DDBJ whole genome shotgun (WGS) entry which is preliminary data.</text>
</comment>
<dbReference type="Proteomes" id="UP001589774">
    <property type="component" value="Unassembled WGS sequence"/>
</dbReference>
<accession>A0ABV6HMD2</accession>
<dbReference type="EMBL" id="JBHLWO010000002">
    <property type="protein sequence ID" value="MFC0320037.1"/>
    <property type="molecule type" value="Genomic_DNA"/>
</dbReference>
<name>A0ABV6HMD2_9SPHI</name>
<dbReference type="RefSeq" id="WP_013667506.1">
    <property type="nucleotide sequence ID" value="NZ_JBHLWO010000002.1"/>
</dbReference>
<protein>
    <submittedName>
        <fullName evidence="1">Uncharacterized protein</fullName>
    </submittedName>
</protein>